<proteinExistence type="predicted"/>
<accession>A0A9C6TYF7</accession>
<dbReference type="RefSeq" id="XP_052119559.1">
    <property type="nucleotide sequence ID" value="XM_052263599.1"/>
</dbReference>
<dbReference type="PANTHER" id="PTHR47577:SF2">
    <property type="entry name" value="THAP DOMAIN CONTAINING 9"/>
    <property type="match status" value="1"/>
</dbReference>
<evidence type="ECO:0000256" key="6">
    <source>
        <dbReference type="SAM" id="MobiDB-lite"/>
    </source>
</evidence>
<evidence type="ECO:0000256" key="5">
    <source>
        <dbReference type="PROSITE-ProRule" id="PRU00309"/>
    </source>
</evidence>
<dbReference type="AlphaFoldDB" id="A0A9C6TYF7"/>
<dbReference type="PROSITE" id="PS50950">
    <property type="entry name" value="ZF_THAP"/>
    <property type="match status" value="1"/>
</dbReference>
<feature type="region of interest" description="Disordered" evidence="6">
    <location>
        <begin position="1021"/>
        <end position="1043"/>
    </location>
</feature>
<dbReference type="KEGG" id="foc:127748771"/>
<dbReference type="GeneID" id="127748771"/>
<protein>
    <submittedName>
        <fullName evidence="9">Uncharacterized protein LOC127748771</fullName>
    </submittedName>
</protein>
<dbReference type="Pfam" id="PF21789">
    <property type="entry name" value="TNP-like_RNaseH_C"/>
    <property type="match status" value="1"/>
</dbReference>
<dbReference type="InterPro" id="IPR048365">
    <property type="entry name" value="TNP-like_RNaseH_N"/>
</dbReference>
<organism evidence="8 9">
    <name type="scientific">Frankliniella occidentalis</name>
    <name type="common">Western flower thrips</name>
    <name type="synonym">Euthrips occidentalis</name>
    <dbReference type="NCBI Taxonomy" id="133901"/>
    <lineage>
        <taxon>Eukaryota</taxon>
        <taxon>Metazoa</taxon>
        <taxon>Ecdysozoa</taxon>
        <taxon>Arthropoda</taxon>
        <taxon>Hexapoda</taxon>
        <taxon>Insecta</taxon>
        <taxon>Pterygota</taxon>
        <taxon>Neoptera</taxon>
        <taxon>Paraneoptera</taxon>
        <taxon>Thysanoptera</taxon>
        <taxon>Terebrantia</taxon>
        <taxon>Thripoidea</taxon>
        <taxon>Thripidae</taxon>
        <taxon>Frankliniella</taxon>
    </lineage>
</organism>
<dbReference type="Proteomes" id="UP000504606">
    <property type="component" value="Unplaced"/>
</dbReference>
<evidence type="ECO:0000313" key="9">
    <source>
        <dbReference type="RefSeq" id="XP_052119559.1"/>
    </source>
</evidence>
<keyword evidence="3" id="KW-0862">Zinc</keyword>
<evidence type="ECO:0000256" key="4">
    <source>
        <dbReference type="ARBA" id="ARBA00023125"/>
    </source>
</evidence>
<dbReference type="Pfam" id="PF21788">
    <property type="entry name" value="TNP-like_GBD"/>
    <property type="match status" value="1"/>
</dbReference>
<dbReference type="OrthoDB" id="8120989at2759"/>
<reference evidence="9" key="1">
    <citation type="submission" date="2025-08" db="UniProtKB">
        <authorList>
            <consortium name="RefSeq"/>
        </authorList>
    </citation>
    <scope>IDENTIFICATION</scope>
    <source>
        <tissue evidence="9">Whole organism</tissue>
    </source>
</reference>
<feature type="domain" description="THAP-type" evidence="7">
    <location>
        <begin position="1"/>
        <end position="91"/>
    </location>
</feature>
<keyword evidence="4 5" id="KW-0238">DNA-binding</keyword>
<dbReference type="InterPro" id="IPR048367">
    <property type="entry name" value="TNP-like_RNaseH_C"/>
</dbReference>
<sequence>MVVYRKWCEALGCNSFKHNPPDPRDTRMHTYPKDLDVCKIWVQVGGNPELLKVNSSDLHKSYYLCANHFNDADYTDGRKKFLKAGAIPSNFKGPPLPEDAMAVWPLSNVLKIKRRQRLFPPADEDLLDSIADDEPEIAAKYRKTSLTTVKRKRGDLEADEECRDPDHAVKRPSFDECSDIQAGPHVSRSMQRTEASRSRSPPPIRLTTSRVALESGIGDPTSLSPREYRLARTALKYHAMAKSTEYVLKCCRRRSGNLKKLLKKSTIDSIEEMLISPDAKIILESQFVNWRKKPQGRRWTLKMKCLALAIWKRSRRVYRWLSTRLALPAESTLRELLVDIPLQPGVNQIIMDNLSKKIANFSSKDRVCQVMFDEVSLRKGLYYNKKIKIIEGFEDYGLNGRTMGMASHALVFMVKGIHRNFKQPVAYFLSRGTCPSLMLKDLIINIVRALTGIGLIVVASVSDQGPTNRAAVNGLRLSCEEGFYDSVYEVDGKKICHIYDIPHIFKNIRNNLLKCDLDVGLKRKVSWDHLIQYKKVCEETLFKKTSITNDHLFPTGKQKMRCKLAMETLSHTVASDIAVIFLSSKGKLLKNCITTAKLISDLDLFLDLSQGQGPKDKEKPVQRCFVTTDSIHHVMWRRMITEMQKWKFIRKFGKNKGQTHVPICLSGWIDNIRCFQRLWNHLHKNFGFDALNLRCLNQDPIENFFAVIRSTNGSNRSPTVQQFSASMKTAIINNLSSAFLRGKNCQDEYAELLSDFSEMIGQKRVESSSSPSPRIECSVIRGHGELPSSAFRSDSRFKCSRQDPAMCCTKIAHKVLSKVKEACSVCRSKLLVPADEANSDYLLQQCLQLTALNRHLSDMRKKKQTNISSYADLLQLLTSKEETIRNVYASPHLINTFLLCRRNFLQQSESIIFHSDVHEKTVQICSSASFDWLCEDHQLIIRPMLINFFVDFFLENICQKINQITRDTEKLKAKKSALRNIWRSRVQNHADGRTNAKEDQEWEDVESLLCYLDGMPEASSPVTSSSANIGSQVSRTATPPPAQSLQQSALFTPVPPSGTLQHVQQGSQVTPKPQRALVTPVPPSRTLQLVQQVVQF</sequence>
<feature type="compositionally biased region" description="Basic and acidic residues" evidence="6">
    <location>
        <begin position="164"/>
        <end position="174"/>
    </location>
</feature>
<dbReference type="Pfam" id="PF21787">
    <property type="entry name" value="TNP-like_RNaseH_N"/>
    <property type="match status" value="1"/>
</dbReference>
<dbReference type="SMART" id="SM00692">
    <property type="entry name" value="DM3"/>
    <property type="match status" value="1"/>
</dbReference>
<keyword evidence="8" id="KW-1185">Reference proteome</keyword>
<dbReference type="SUPFAM" id="SSF57716">
    <property type="entry name" value="Glucocorticoid receptor-like (DNA-binding domain)"/>
    <property type="match status" value="1"/>
</dbReference>
<name>A0A9C6TYF7_FRAOC</name>
<evidence type="ECO:0000256" key="3">
    <source>
        <dbReference type="ARBA" id="ARBA00022833"/>
    </source>
</evidence>
<gene>
    <name evidence="9" type="primary">LOC127748771</name>
</gene>
<dbReference type="InterPro" id="IPR048366">
    <property type="entry name" value="TNP-like_GBD"/>
</dbReference>
<evidence type="ECO:0000259" key="7">
    <source>
        <dbReference type="PROSITE" id="PS50950"/>
    </source>
</evidence>
<evidence type="ECO:0000313" key="8">
    <source>
        <dbReference type="Proteomes" id="UP000504606"/>
    </source>
</evidence>
<dbReference type="PANTHER" id="PTHR47577">
    <property type="entry name" value="THAP DOMAIN-CONTAINING PROTEIN 6"/>
    <property type="match status" value="1"/>
</dbReference>
<dbReference type="Pfam" id="PF05485">
    <property type="entry name" value="THAP"/>
    <property type="match status" value="1"/>
</dbReference>
<feature type="region of interest" description="Disordered" evidence="6">
    <location>
        <begin position="157"/>
        <end position="204"/>
    </location>
</feature>
<keyword evidence="2 5" id="KW-0863">Zinc-finger</keyword>
<keyword evidence="1" id="KW-0479">Metal-binding</keyword>
<dbReference type="InterPro" id="IPR006612">
    <property type="entry name" value="THAP_Znf"/>
</dbReference>
<dbReference type="SMART" id="SM00980">
    <property type="entry name" value="THAP"/>
    <property type="match status" value="1"/>
</dbReference>
<evidence type="ECO:0000256" key="1">
    <source>
        <dbReference type="ARBA" id="ARBA00022723"/>
    </source>
</evidence>
<dbReference type="GO" id="GO:0003677">
    <property type="term" value="F:DNA binding"/>
    <property type="evidence" value="ECO:0007669"/>
    <property type="project" value="UniProtKB-UniRule"/>
</dbReference>
<dbReference type="GO" id="GO:0008270">
    <property type="term" value="F:zinc ion binding"/>
    <property type="evidence" value="ECO:0007669"/>
    <property type="project" value="UniProtKB-KW"/>
</dbReference>
<evidence type="ECO:0000256" key="2">
    <source>
        <dbReference type="ARBA" id="ARBA00022771"/>
    </source>
</evidence>